<feature type="region of interest" description="Disordered" evidence="1">
    <location>
        <begin position="341"/>
        <end position="360"/>
    </location>
</feature>
<keyword evidence="3" id="KW-1185">Reference proteome</keyword>
<organism evidence="2 3">
    <name type="scientific">Penicillium roqueforti (strain FM164)</name>
    <dbReference type="NCBI Taxonomy" id="1365484"/>
    <lineage>
        <taxon>Eukaryota</taxon>
        <taxon>Fungi</taxon>
        <taxon>Dikarya</taxon>
        <taxon>Ascomycota</taxon>
        <taxon>Pezizomycotina</taxon>
        <taxon>Eurotiomycetes</taxon>
        <taxon>Eurotiomycetidae</taxon>
        <taxon>Eurotiales</taxon>
        <taxon>Aspergillaceae</taxon>
        <taxon>Penicillium</taxon>
    </lineage>
</organism>
<dbReference type="Proteomes" id="UP000030686">
    <property type="component" value="Unassembled WGS sequence"/>
</dbReference>
<dbReference type="AlphaFoldDB" id="W6QKV5"/>
<sequence length="360" mass="40688">MPPDFSTLRHRERQRAAAYLQARSEVIAAIDAIYKRVEIYSSAQINPTSYKSLGIDYRLLELDDDGKHLQPPNSDLSTPIFFEPRGATWVAPVRITDVECEGDLRAITDGWENVKDNPLVQSFHAQVWYVYLGLERMFFQFRREFYPEGDSRVPPNLRQISKWLKSGTIVPSVFAERFYSAIWGSMRWAPASAFVPKKLLYPGKPHTLIIILIQEEPSEELSRAEMMTLTAAMITRLEGEECLEYNTIPVMAITIFGRMKARVLEAHSSQQELVVKKTQLLDFSTNQVANKSMNILLGFMAGDLVGDPRGPTVPTDISKTSRTAEKVNTAKGGTIRKMFRKMRPRVVAGTEPEPSEGATQ</sequence>
<dbReference type="STRING" id="1365484.W6QKV5"/>
<evidence type="ECO:0000256" key="1">
    <source>
        <dbReference type="SAM" id="MobiDB-lite"/>
    </source>
</evidence>
<protein>
    <submittedName>
        <fullName evidence="2">Genomic scaffold, ProqFM164S03</fullName>
    </submittedName>
</protein>
<reference evidence="2" key="1">
    <citation type="journal article" date="2014" name="Nat. Commun.">
        <title>Multiple recent horizontal transfers of a large genomic region in cheese making fungi.</title>
        <authorList>
            <person name="Cheeseman K."/>
            <person name="Ropars J."/>
            <person name="Renault P."/>
            <person name="Dupont J."/>
            <person name="Gouzy J."/>
            <person name="Branca A."/>
            <person name="Abraham A.L."/>
            <person name="Ceppi M."/>
            <person name="Conseiller E."/>
            <person name="Debuchy R."/>
            <person name="Malagnac F."/>
            <person name="Goarin A."/>
            <person name="Silar P."/>
            <person name="Lacoste S."/>
            <person name="Sallet E."/>
            <person name="Bensimon A."/>
            <person name="Giraud T."/>
            <person name="Brygoo Y."/>
        </authorList>
    </citation>
    <scope>NUCLEOTIDE SEQUENCE [LARGE SCALE GENOMIC DNA]</scope>
    <source>
        <strain evidence="2">FM164</strain>
    </source>
</reference>
<proteinExistence type="predicted"/>
<accession>W6QKV5</accession>
<dbReference type="OMA" id="ERMFFQF"/>
<gene>
    <name evidence="2" type="ORF">PROQFM164_S03g001521</name>
</gene>
<evidence type="ECO:0000313" key="2">
    <source>
        <dbReference type="EMBL" id="CDM34794.1"/>
    </source>
</evidence>
<evidence type="ECO:0000313" key="3">
    <source>
        <dbReference type="Proteomes" id="UP000030686"/>
    </source>
</evidence>
<name>W6QKV5_PENRF</name>
<dbReference type="OrthoDB" id="4177740at2759"/>
<dbReference type="EMBL" id="HG792017">
    <property type="protein sequence ID" value="CDM34794.1"/>
    <property type="molecule type" value="Genomic_DNA"/>
</dbReference>